<dbReference type="Gene3D" id="1.10.8.140">
    <property type="entry name" value="PDCD5-like"/>
    <property type="match status" value="1"/>
</dbReference>
<evidence type="ECO:0000313" key="3">
    <source>
        <dbReference type="EMBL" id="RSN69714.1"/>
    </source>
</evidence>
<comment type="caution">
    <text evidence="3">The sequence shown here is derived from an EMBL/GenBank/DDBJ whole genome shotgun (WGS) entry which is preliminary data.</text>
</comment>
<feature type="coiled-coil region" evidence="2">
    <location>
        <begin position="7"/>
        <end position="35"/>
    </location>
</feature>
<dbReference type="SUPFAM" id="SSF46950">
    <property type="entry name" value="Double-stranded DNA-binding domain"/>
    <property type="match status" value="1"/>
</dbReference>
<dbReference type="PANTHER" id="PTHR10840">
    <property type="entry name" value="PROGRAMMED CELL DEATH PROTEIN 5"/>
    <property type="match status" value="1"/>
</dbReference>
<accession>A0A3R9RJ69</accession>
<proteinExistence type="inferred from homology"/>
<evidence type="ECO:0000256" key="1">
    <source>
        <dbReference type="ARBA" id="ARBA00010490"/>
    </source>
</evidence>
<organism evidence="3 4">
    <name type="scientific">Candidatus Korarchaeum cryptofilum</name>
    <dbReference type="NCBI Taxonomy" id="498846"/>
    <lineage>
        <taxon>Archaea</taxon>
        <taxon>Thermoproteota</taxon>
        <taxon>Candidatus Korarchaeia</taxon>
        <taxon>Candidatus Korarchaeales</taxon>
        <taxon>Candidatus Korarchaeaceae</taxon>
        <taxon>Candidatus Korarchaeum</taxon>
    </lineage>
</organism>
<reference evidence="3 4" key="1">
    <citation type="submission" date="2018-10" db="EMBL/GenBank/DDBJ databases">
        <title>Co-occurring genomic capacity for anaerobic methane metabolism and dissimilatory sulfite reduction discovered in the Korarchaeota.</title>
        <authorList>
            <person name="Mckay L.J."/>
            <person name="Dlakic M."/>
            <person name="Fields M.W."/>
            <person name="Delmont T.O."/>
            <person name="Eren A.M."/>
            <person name="Jay Z.J."/>
            <person name="Klingelsmith K.B."/>
            <person name="Rusch D.B."/>
            <person name="Inskeep W.P."/>
        </authorList>
    </citation>
    <scope>NUCLEOTIDE SEQUENCE [LARGE SCALE GENOMIC DNA]</scope>
    <source>
        <strain evidence="3 4">WS</strain>
    </source>
</reference>
<dbReference type="InterPro" id="IPR036883">
    <property type="entry name" value="PDCD5-like_sf"/>
</dbReference>
<dbReference type="PIRSF" id="PIRSF015730">
    <property type="entry name" value="TFAR19"/>
    <property type="match status" value="1"/>
</dbReference>
<evidence type="ECO:0000313" key="4">
    <source>
        <dbReference type="Proteomes" id="UP000278149"/>
    </source>
</evidence>
<dbReference type="GeneID" id="6094603"/>
<dbReference type="Pfam" id="PF01984">
    <property type="entry name" value="dsDNA_bind"/>
    <property type="match status" value="1"/>
</dbReference>
<dbReference type="AlphaFoldDB" id="A0A3R9RJ69"/>
<gene>
    <name evidence="3" type="ORF">D9Q81_03720</name>
</gene>
<dbReference type="GO" id="GO:0005829">
    <property type="term" value="C:cytosol"/>
    <property type="evidence" value="ECO:0007669"/>
    <property type="project" value="TreeGrafter"/>
</dbReference>
<dbReference type="PANTHER" id="PTHR10840:SF0">
    <property type="entry name" value="PROGRAMMED CELL DEATH PROTEIN 5"/>
    <property type="match status" value="1"/>
</dbReference>
<evidence type="ECO:0008006" key="5">
    <source>
        <dbReference type="Google" id="ProtNLM"/>
    </source>
</evidence>
<evidence type="ECO:0000256" key="2">
    <source>
        <dbReference type="SAM" id="Coils"/>
    </source>
</evidence>
<dbReference type="GO" id="GO:0003677">
    <property type="term" value="F:DNA binding"/>
    <property type="evidence" value="ECO:0007669"/>
    <property type="project" value="InterPro"/>
</dbReference>
<comment type="similarity">
    <text evidence="1">Belongs to the PDCD5 family.</text>
</comment>
<protein>
    <recommendedName>
        <fullName evidence="5">DNA-binding protein</fullName>
    </recommendedName>
</protein>
<dbReference type="Proteomes" id="UP000278149">
    <property type="component" value="Unassembled WGS sequence"/>
</dbReference>
<keyword evidence="2" id="KW-0175">Coiled coil</keyword>
<dbReference type="EMBL" id="RCOR01000018">
    <property type="protein sequence ID" value="RSN69714.1"/>
    <property type="molecule type" value="Genomic_DNA"/>
</dbReference>
<dbReference type="InterPro" id="IPR002836">
    <property type="entry name" value="PDCD5-like"/>
</dbReference>
<dbReference type="OMA" id="NTLEGRW"/>
<sequence>MSEDEALRRLQEKILAEMSEKKEREEEARELQRIDAIVKSLLTSDAWQRLKRVELVKPELANDVKIYLIQLYSAGKLTRKLTDDELKTLLASLSERAKRDFNIRVV</sequence>
<dbReference type="RefSeq" id="WP_012309969.1">
    <property type="nucleotide sequence ID" value="NZ_RCOR01000018.1"/>
</dbReference>
<name>A0A3R9RJ69_9CREN</name>